<evidence type="ECO:0000313" key="2">
    <source>
        <dbReference type="EMBL" id="MBH5336593.1"/>
    </source>
</evidence>
<dbReference type="RefSeq" id="WP_197989985.1">
    <property type="nucleotide sequence ID" value="NZ_JACYXC010000001.1"/>
</dbReference>
<comment type="caution">
    <text evidence="2">The sequence shown here is derived from an EMBL/GenBank/DDBJ whole genome shotgun (WGS) entry which is preliminary data.</text>
</comment>
<dbReference type="SUPFAM" id="SSF54427">
    <property type="entry name" value="NTF2-like"/>
    <property type="match status" value="1"/>
</dbReference>
<reference evidence="2 3" key="1">
    <citation type="submission" date="2020-09" db="EMBL/GenBank/DDBJ databases">
        <title>Biosynthesis of the nuclear factor of activated T cells inhibitor NFAT-133 and its congeners in Streptomyces pactum.</title>
        <authorList>
            <person name="Zhou W."/>
            <person name="Posri P."/>
            <person name="Abugrain M.E."/>
            <person name="Weisberg A.J."/>
            <person name="Chang J.H."/>
            <person name="Mahmud T."/>
        </authorList>
    </citation>
    <scope>NUCLEOTIDE SEQUENCE [LARGE SCALE GENOMIC DNA]</scope>
    <source>
        <strain evidence="2 3">ATCC 27456</strain>
    </source>
</reference>
<keyword evidence="3" id="KW-1185">Reference proteome</keyword>
<dbReference type="EMBL" id="JACYXC010000001">
    <property type="protein sequence ID" value="MBH5336593.1"/>
    <property type="molecule type" value="Genomic_DNA"/>
</dbReference>
<dbReference type="InterPro" id="IPR027843">
    <property type="entry name" value="DUF4440"/>
</dbReference>
<accession>A0ABS0NN38</accession>
<dbReference type="Proteomes" id="UP000807371">
    <property type="component" value="Unassembled WGS sequence"/>
</dbReference>
<dbReference type="NCBIfam" id="TIGR02246">
    <property type="entry name" value="SgcJ/EcaC family oxidoreductase"/>
    <property type="match status" value="1"/>
</dbReference>
<dbReference type="InterPro" id="IPR032710">
    <property type="entry name" value="NTF2-like_dom_sf"/>
</dbReference>
<organism evidence="2 3">
    <name type="scientific">Streptomyces pactum</name>
    <dbReference type="NCBI Taxonomy" id="68249"/>
    <lineage>
        <taxon>Bacteria</taxon>
        <taxon>Bacillati</taxon>
        <taxon>Actinomycetota</taxon>
        <taxon>Actinomycetes</taxon>
        <taxon>Kitasatosporales</taxon>
        <taxon>Streptomycetaceae</taxon>
        <taxon>Streptomyces</taxon>
    </lineage>
</organism>
<evidence type="ECO:0000259" key="1">
    <source>
        <dbReference type="Pfam" id="PF14534"/>
    </source>
</evidence>
<dbReference type="CDD" id="cd00531">
    <property type="entry name" value="NTF2_like"/>
    <property type="match status" value="1"/>
</dbReference>
<name>A0ABS0NN38_9ACTN</name>
<gene>
    <name evidence="2" type="ORF">IHE55_18150</name>
</gene>
<proteinExistence type="predicted"/>
<dbReference type="InterPro" id="IPR011944">
    <property type="entry name" value="Steroid_delta5-4_isomerase"/>
</dbReference>
<dbReference type="Pfam" id="PF14534">
    <property type="entry name" value="DUF4440"/>
    <property type="match status" value="1"/>
</dbReference>
<dbReference type="Gene3D" id="3.10.450.50">
    <property type="match status" value="1"/>
</dbReference>
<feature type="domain" description="DUF4440" evidence="1">
    <location>
        <begin position="24"/>
        <end position="124"/>
    </location>
</feature>
<evidence type="ECO:0000313" key="3">
    <source>
        <dbReference type="Proteomes" id="UP000807371"/>
    </source>
</evidence>
<protein>
    <submittedName>
        <fullName evidence="2">SgcJ/EcaC family oxidoreductase</fullName>
    </submittedName>
</protein>
<sequence>MTSPTSHATQLPLTAEDLPAVFAARFNSGDARAVAELYEPGAVFVPPTGEPARSPAAIERANAAFLGLGLPIAVRPREVQVTDDGLALLVVDWEIEGTGPDGDRVHVRATATDVARRGPDGRWRYVIDNPFGGVPHAERFDAGRPSN</sequence>